<reference evidence="2 3" key="2">
    <citation type="submission" date="2019-01" db="EMBL/GenBank/DDBJ databases">
        <authorList>
            <person name="Li Y."/>
        </authorList>
    </citation>
    <scope>NUCLEOTIDE SEQUENCE [LARGE SCALE GENOMIC DNA]</scope>
    <source>
        <strain evidence="2 3">SK2B-1</strain>
    </source>
</reference>
<dbReference type="AlphaFoldDB" id="A0A443JR14"/>
<protein>
    <recommendedName>
        <fullName evidence="4">Conjugal transfer protein TraH</fullName>
    </recommendedName>
</protein>
<accession>A0A443JR14</accession>
<name>A0A443JR14_9RHOB</name>
<feature type="signal peptide" evidence="1">
    <location>
        <begin position="1"/>
        <end position="26"/>
    </location>
</feature>
<dbReference type="Pfam" id="PF06122">
    <property type="entry name" value="TraH"/>
    <property type="match status" value="1"/>
</dbReference>
<evidence type="ECO:0000313" key="3">
    <source>
        <dbReference type="Proteomes" id="UP000284476"/>
    </source>
</evidence>
<dbReference type="Proteomes" id="UP000284476">
    <property type="component" value="Unassembled WGS sequence"/>
</dbReference>
<keyword evidence="1" id="KW-0732">Signal</keyword>
<gene>
    <name evidence="2" type="ORF">D2T30_04785</name>
</gene>
<reference evidence="2 3" key="1">
    <citation type="submission" date="2019-01" db="EMBL/GenBank/DDBJ databases">
        <title>Sinorhodobacter populi sp. nov. isolated from the symptomatic bark tissue of Populus euramericana canker.</title>
        <authorList>
            <person name="Xu G."/>
        </authorList>
    </citation>
    <scope>NUCLEOTIDE SEQUENCE [LARGE SCALE GENOMIC DNA]</scope>
    <source>
        <strain evidence="2 3">SK2B-1</strain>
    </source>
</reference>
<comment type="caution">
    <text evidence="2">The sequence shown here is derived from an EMBL/GenBank/DDBJ whole genome shotgun (WGS) entry which is preliminary data.</text>
</comment>
<evidence type="ECO:0000313" key="2">
    <source>
        <dbReference type="EMBL" id="RWR22947.1"/>
    </source>
</evidence>
<dbReference type="EMBL" id="SAUZ01000004">
    <property type="protein sequence ID" value="RWR22947.1"/>
    <property type="molecule type" value="Genomic_DNA"/>
</dbReference>
<sequence>MQMKKVLTTLAAGAAALHLLLSPVSAQSLGDDLKDFWERTGGGINVTRPQAYNGQMGGFVTLGSLYVRTKPRNATLMQVQLPSVRAGCGGIDIFGGSFSFISKEEMIYLMEAIMQNAASFAFELALESLSPAVAEQVSKLRDLLQEVNAMNINSCEAGQLLVGSLWPKMDGASQHICQTVGGMNGKFADAVARRHGCGTGGQQNETLGEATGELADQVPININYAWRAVKKNGFLSSNPAIGELFMSMTGTIITTGAENDDEGPRHRTIAPRAFSPEMLLALVDGGTVPVLKCDNFDLCLNPVWTDVTLSHDQAYFALVEDVIRGLSDAIRDDTALTEEMIGVIGLTSAPVYETLKTARAYKYQFVDDEIALLSELVAVELAMLYMNETLTEMSRAASNVDTFGDIIREFQETIRQTQNGFGTLRRQAAEKYNDALSAIEKLQLHKALLTAGSSTKFASMMGQGG</sequence>
<evidence type="ECO:0000256" key="1">
    <source>
        <dbReference type="SAM" id="SignalP"/>
    </source>
</evidence>
<organism evidence="2 3">
    <name type="scientific">Paenirhodobacter populi</name>
    <dbReference type="NCBI Taxonomy" id="2306993"/>
    <lineage>
        <taxon>Bacteria</taxon>
        <taxon>Pseudomonadati</taxon>
        <taxon>Pseudomonadota</taxon>
        <taxon>Alphaproteobacteria</taxon>
        <taxon>Rhodobacterales</taxon>
        <taxon>Rhodobacter group</taxon>
        <taxon>Paenirhodobacter</taxon>
    </lineage>
</organism>
<evidence type="ECO:0008006" key="4">
    <source>
        <dbReference type="Google" id="ProtNLM"/>
    </source>
</evidence>
<feature type="chain" id="PRO_5019181453" description="Conjugal transfer protein TraH" evidence="1">
    <location>
        <begin position="27"/>
        <end position="465"/>
    </location>
</feature>
<dbReference type="InterPro" id="IPR010927">
    <property type="entry name" value="T4SS_TraH"/>
</dbReference>
<proteinExistence type="predicted"/>